<dbReference type="PROSITE" id="PS50045">
    <property type="entry name" value="SIGMA54_INTERACT_4"/>
    <property type="match status" value="1"/>
</dbReference>
<evidence type="ECO:0000259" key="5">
    <source>
        <dbReference type="PROSITE" id="PS50045"/>
    </source>
</evidence>
<dbReference type="InterPro" id="IPR002197">
    <property type="entry name" value="HTH_Fis"/>
</dbReference>
<dbReference type="PRINTS" id="PR01590">
    <property type="entry name" value="HTHFIS"/>
</dbReference>
<dbReference type="AlphaFoldDB" id="A0A4P6HML0"/>
<dbReference type="Pfam" id="PF00158">
    <property type="entry name" value="Sigma54_activat"/>
    <property type="match status" value="1"/>
</dbReference>
<dbReference type="SUPFAM" id="SSF55785">
    <property type="entry name" value="PYP-like sensor domain (PAS domain)"/>
    <property type="match status" value="1"/>
</dbReference>
<dbReference type="EMBL" id="CP026538">
    <property type="protein sequence ID" value="QAZ67864.1"/>
    <property type="molecule type" value="Genomic_DNA"/>
</dbReference>
<gene>
    <name evidence="7" type="ORF">C3Y92_11790</name>
</gene>
<dbReference type="RefSeq" id="WP_129352836.1">
    <property type="nucleotide sequence ID" value="NZ_CP026538.1"/>
</dbReference>
<dbReference type="GO" id="GO:0005524">
    <property type="term" value="F:ATP binding"/>
    <property type="evidence" value="ECO:0007669"/>
    <property type="project" value="UniProtKB-KW"/>
</dbReference>
<dbReference type="Proteomes" id="UP000293296">
    <property type="component" value="Chromosome"/>
</dbReference>
<keyword evidence="3" id="KW-0805">Transcription regulation</keyword>
<evidence type="ECO:0000256" key="3">
    <source>
        <dbReference type="ARBA" id="ARBA00023015"/>
    </source>
</evidence>
<dbReference type="PANTHER" id="PTHR32071">
    <property type="entry name" value="TRANSCRIPTIONAL REGULATORY PROTEIN"/>
    <property type="match status" value="1"/>
</dbReference>
<dbReference type="Pfam" id="PF02954">
    <property type="entry name" value="HTH_8"/>
    <property type="match status" value="1"/>
</dbReference>
<reference evidence="7 8" key="1">
    <citation type="submission" date="2018-02" db="EMBL/GenBank/DDBJ databases">
        <title>Genome sequence of Desulfovibrio carbinolicus DSM 3852.</title>
        <authorList>
            <person name="Wilbanks E."/>
            <person name="Skennerton C.T."/>
            <person name="Orphan V.J."/>
        </authorList>
    </citation>
    <scope>NUCLEOTIDE SEQUENCE [LARGE SCALE GENOMIC DNA]</scope>
    <source>
        <strain evidence="7 8">DSM 3852</strain>
    </source>
</reference>
<dbReference type="SUPFAM" id="SSF46689">
    <property type="entry name" value="Homeodomain-like"/>
    <property type="match status" value="1"/>
</dbReference>
<dbReference type="InterPro" id="IPR035965">
    <property type="entry name" value="PAS-like_dom_sf"/>
</dbReference>
<keyword evidence="8" id="KW-1185">Reference proteome</keyword>
<dbReference type="GO" id="GO:0006355">
    <property type="term" value="P:regulation of DNA-templated transcription"/>
    <property type="evidence" value="ECO:0007669"/>
    <property type="project" value="InterPro"/>
</dbReference>
<dbReference type="CDD" id="cd00130">
    <property type="entry name" value="PAS"/>
    <property type="match status" value="1"/>
</dbReference>
<keyword evidence="2" id="KW-0067">ATP-binding</keyword>
<dbReference type="SMART" id="SM00382">
    <property type="entry name" value="AAA"/>
    <property type="match status" value="1"/>
</dbReference>
<dbReference type="OrthoDB" id="9763792at2"/>
<feature type="domain" description="Sigma-54 factor interaction" evidence="5">
    <location>
        <begin position="145"/>
        <end position="374"/>
    </location>
</feature>
<dbReference type="InterPro" id="IPR002078">
    <property type="entry name" value="Sigma_54_int"/>
</dbReference>
<feature type="domain" description="PAS" evidence="6">
    <location>
        <begin position="3"/>
        <end position="47"/>
    </location>
</feature>
<dbReference type="Gene3D" id="1.10.10.60">
    <property type="entry name" value="Homeodomain-like"/>
    <property type="match status" value="1"/>
</dbReference>
<proteinExistence type="predicted"/>
<dbReference type="Gene3D" id="3.40.50.300">
    <property type="entry name" value="P-loop containing nucleotide triphosphate hydrolases"/>
    <property type="match status" value="1"/>
</dbReference>
<dbReference type="InterPro" id="IPR027417">
    <property type="entry name" value="P-loop_NTPase"/>
</dbReference>
<dbReference type="PROSITE" id="PS50112">
    <property type="entry name" value="PAS"/>
    <property type="match status" value="1"/>
</dbReference>
<evidence type="ECO:0000256" key="4">
    <source>
        <dbReference type="ARBA" id="ARBA00023163"/>
    </source>
</evidence>
<evidence type="ECO:0000259" key="6">
    <source>
        <dbReference type="PROSITE" id="PS50112"/>
    </source>
</evidence>
<dbReference type="Pfam" id="PF25601">
    <property type="entry name" value="AAA_lid_14"/>
    <property type="match status" value="1"/>
</dbReference>
<dbReference type="InterPro" id="IPR058031">
    <property type="entry name" value="AAA_lid_NorR"/>
</dbReference>
<dbReference type="CDD" id="cd00009">
    <property type="entry name" value="AAA"/>
    <property type="match status" value="1"/>
</dbReference>
<accession>A0A4P6HML0</accession>
<protein>
    <submittedName>
        <fullName evidence="7">Sigma-54-dependent Fis family transcriptional regulator</fullName>
    </submittedName>
</protein>
<dbReference type="PANTHER" id="PTHR32071:SF122">
    <property type="entry name" value="SIGMA FACTOR"/>
    <property type="match status" value="1"/>
</dbReference>
<dbReference type="NCBIfam" id="TIGR00229">
    <property type="entry name" value="sensory_box"/>
    <property type="match status" value="1"/>
</dbReference>
<keyword evidence="1" id="KW-0547">Nucleotide-binding</keyword>
<dbReference type="KEGG" id="dcb:C3Y92_11790"/>
<dbReference type="SMART" id="SM00091">
    <property type="entry name" value="PAS"/>
    <property type="match status" value="1"/>
</dbReference>
<dbReference type="Gene3D" id="3.30.450.20">
    <property type="entry name" value="PAS domain"/>
    <property type="match status" value="1"/>
</dbReference>
<evidence type="ECO:0000256" key="1">
    <source>
        <dbReference type="ARBA" id="ARBA00022741"/>
    </source>
</evidence>
<dbReference type="InterPro" id="IPR000014">
    <property type="entry name" value="PAS"/>
</dbReference>
<organism evidence="7 8">
    <name type="scientific">Solidesulfovibrio carbinolicus</name>
    <dbReference type="NCBI Taxonomy" id="296842"/>
    <lineage>
        <taxon>Bacteria</taxon>
        <taxon>Pseudomonadati</taxon>
        <taxon>Thermodesulfobacteriota</taxon>
        <taxon>Desulfovibrionia</taxon>
        <taxon>Desulfovibrionales</taxon>
        <taxon>Desulfovibrionaceae</taxon>
        <taxon>Solidesulfovibrio</taxon>
    </lineage>
</organism>
<name>A0A4P6HML0_9BACT</name>
<keyword evidence="4" id="KW-0804">Transcription</keyword>
<evidence type="ECO:0000313" key="7">
    <source>
        <dbReference type="EMBL" id="QAZ67864.1"/>
    </source>
</evidence>
<dbReference type="Gene3D" id="1.10.8.60">
    <property type="match status" value="1"/>
</dbReference>
<dbReference type="GO" id="GO:0043565">
    <property type="term" value="F:sequence-specific DNA binding"/>
    <property type="evidence" value="ECO:0007669"/>
    <property type="project" value="InterPro"/>
</dbReference>
<dbReference type="FunFam" id="3.40.50.300:FF:000006">
    <property type="entry name" value="DNA-binding transcriptional regulator NtrC"/>
    <property type="match status" value="1"/>
</dbReference>
<dbReference type="InterPro" id="IPR009057">
    <property type="entry name" value="Homeodomain-like_sf"/>
</dbReference>
<dbReference type="InterPro" id="IPR003593">
    <property type="entry name" value="AAA+_ATPase"/>
</dbReference>
<dbReference type="Pfam" id="PF13426">
    <property type="entry name" value="PAS_9"/>
    <property type="match status" value="1"/>
</dbReference>
<dbReference type="SUPFAM" id="SSF52540">
    <property type="entry name" value="P-loop containing nucleoside triphosphate hydrolases"/>
    <property type="match status" value="1"/>
</dbReference>
<evidence type="ECO:0000313" key="8">
    <source>
        <dbReference type="Proteomes" id="UP000293296"/>
    </source>
</evidence>
<sequence>MEFEQHLAAIVNTMSEGLLLVGADGGIVMINEALSRMTGYARDELLGHACSVLDCDGCQRERGQGGAAWCRLFAEKTTRAKHCTIRRKDGSYLPVLKNQTLLRDAAGKPLFAVETLTDLSEVVVLDRKVEELTRLLSAEEGFHGLIGQSEAMRRVFDLLERAAGSDAPVLLTGESGTGKELAARAIHEIGRRRRGPFVQFNCGALAESLLESELFGHAKGAFTGATRHRQGRFEAAAGGDIFLDEIGDAPASIQVKLLRVLESKTFERVGESRPVRADVRVISATNRDLARLVAEGRFREDLFFRVNVIPITLPPLRDRLDDLAPLAEHFLCRLAHQAGRPVPSIAPEAMRLLAAHPWPGNVRELKSALEYAFVVTDAGPVEPRHLPPSLIAAAAPAALREVCRAAAPVETGRDALVDALRRAGGNRSEAARLLGVSRGTILNRMRRYGVDSKHVLDY</sequence>
<evidence type="ECO:0000256" key="2">
    <source>
        <dbReference type="ARBA" id="ARBA00022840"/>
    </source>
</evidence>